<proteinExistence type="predicted"/>
<sequence length="170" mass="19260">MLEEALTGAELGICIKDTERAVLAQNDRCRSICGDRSGEVCEDGCMALHRDDDSLQWPDWGTTVHRNARIEDGHYDVTLICSSERMVTLLQPLDKKYEEAMAYYRAQDLTPRELEVVSLLLRGRSNTEITGDLGISHATLRTHLNRVYSKLRDQGIDTHFLPRRRTAAGQ</sequence>
<dbReference type="GO" id="GO:0006355">
    <property type="term" value="P:regulation of DNA-templated transcription"/>
    <property type="evidence" value="ECO:0007669"/>
    <property type="project" value="InterPro"/>
</dbReference>
<protein>
    <recommendedName>
        <fullName evidence="4">HTH luxR-type domain-containing protein</fullName>
    </recommendedName>
</protein>
<dbReference type="RefSeq" id="WP_035515961.1">
    <property type="nucleotide sequence ID" value="NZ_KN234759.1"/>
</dbReference>
<dbReference type="eggNOG" id="COG2197">
    <property type="taxonomic scope" value="Bacteria"/>
</dbReference>
<dbReference type="PROSITE" id="PS00622">
    <property type="entry name" value="HTH_LUXR_1"/>
    <property type="match status" value="1"/>
</dbReference>
<dbReference type="CDD" id="cd06170">
    <property type="entry name" value="LuxR_C_like"/>
    <property type="match status" value="1"/>
</dbReference>
<dbReference type="PANTHER" id="PTHR44688:SF16">
    <property type="entry name" value="DNA-BINDING TRANSCRIPTIONAL ACTIVATOR DEVR_DOSR"/>
    <property type="match status" value="1"/>
</dbReference>
<dbReference type="AlphaFoldDB" id="A0A095VNN8"/>
<evidence type="ECO:0000256" key="1">
    <source>
        <dbReference type="ARBA" id="ARBA00023015"/>
    </source>
</evidence>
<keyword evidence="3" id="KW-0804">Transcription</keyword>
<accession>A0A095VNN8</accession>
<keyword evidence="1" id="KW-0805">Transcription regulation</keyword>
<reference evidence="5 6" key="1">
    <citation type="journal article" date="2014" name="Genome Announc.">
        <title>Genome Sequence of Gammaproteobacterial Pseudohaliea rubra Type Strain DSM 19751, Isolated from Coastal Seawater of the Mediterranean Sea.</title>
        <authorList>
            <person name="Spring S."/>
            <person name="Fiebig A."/>
            <person name="Riedel T."/>
            <person name="Goker M."/>
            <person name="Klenk H.P."/>
        </authorList>
    </citation>
    <scope>NUCLEOTIDE SEQUENCE [LARGE SCALE GENOMIC DNA]</scope>
    <source>
        <strain evidence="5 6">DSM 19751</strain>
    </source>
</reference>
<dbReference type="InterPro" id="IPR016032">
    <property type="entry name" value="Sig_transdc_resp-reg_C-effctor"/>
</dbReference>
<dbReference type="InterPro" id="IPR000792">
    <property type="entry name" value="Tscrpt_reg_LuxR_C"/>
</dbReference>
<keyword evidence="6" id="KW-1185">Reference proteome</keyword>
<dbReference type="EMBL" id="AUVB01000077">
    <property type="protein sequence ID" value="KGE02990.1"/>
    <property type="molecule type" value="Genomic_DNA"/>
</dbReference>
<dbReference type="InterPro" id="IPR036388">
    <property type="entry name" value="WH-like_DNA-bd_sf"/>
</dbReference>
<dbReference type="SMART" id="SM00421">
    <property type="entry name" value="HTH_LUXR"/>
    <property type="match status" value="1"/>
</dbReference>
<evidence type="ECO:0000313" key="5">
    <source>
        <dbReference type="EMBL" id="KGE02990.1"/>
    </source>
</evidence>
<dbReference type="HOGENOM" id="CLU_1568586_0_0_6"/>
<gene>
    <name evidence="5" type="ORF">HRUBRA_02428</name>
</gene>
<dbReference type="GO" id="GO:0003677">
    <property type="term" value="F:DNA binding"/>
    <property type="evidence" value="ECO:0007669"/>
    <property type="project" value="UniProtKB-KW"/>
</dbReference>
<dbReference type="SUPFAM" id="SSF46894">
    <property type="entry name" value="C-terminal effector domain of the bipartite response regulators"/>
    <property type="match status" value="1"/>
</dbReference>
<dbReference type="Pfam" id="PF00196">
    <property type="entry name" value="GerE"/>
    <property type="match status" value="1"/>
</dbReference>
<organism evidence="5 6">
    <name type="scientific">Pseudohaliea rubra DSM 19751</name>
    <dbReference type="NCBI Taxonomy" id="1265313"/>
    <lineage>
        <taxon>Bacteria</taxon>
        <taxon>Pseudomonadati</taxon>
        <taxon>Pseudomonadota</taxon>
        <taxon>Gammaproteobacteria</taxon>
        <taxon>Cellvibrionales</taxon>
        <taxon>Halieaceae</taxon>
        <taxon>Pseudohaliea</taxon>
    </lineage>
</organism>
<evidence type="ECO:0000256" key="3">
    <source>
        <dbReference type="ARBA" id="ARBA00023163"/>
    </source>
</evidence>
<dbReference type="PRINTS" id="PR00038">
    <property type="entry name" value="HTHLUXR"/>
</dbReference>
<dbReference type="STRING" id="1265313.HRUBRA_02428"/>
<dbReference type="Gene3D" id="1.10.10.10">
    <property type="entry name" value="Winged helix-like DNA-binding domain superfamily/Winged helix DNA-binding domain"/>
    <property type="match status" value="1"/>
</dbReference>
<dbReference type="Proteomes" id="UP000029640">
    <property type="component" value="Unassembled WGS sequence"/>
</dbReference>
<evidence type="ECO:0000313" key="6">
    <source>
        <dbReference type="Proteomes" id="UP000029640"/>
    </source>
</evidence>
<keyword evidence="2" id="KW-0238">DNA-binding</keyword>
<evidence type="ECO:0000259" key="4">
    <source>
        <dbReference type="PROSITE" id="PS50043"/>
    </source>
</evidence>
<dbReference type="PANTHER" id="PTHR44688">
    <property type="entry name" value="DNA-BINDING TRANSCRIPTIONAL ACTIVATOR DEVR_DOSR"/>
    <property type="match status" value="1"/>
</dbReference>
<feature type="domain" description="HTH luxR-type" evidence="4">
    <location>
        <begin position="102"/>
        <end position="170"/>
    </location>
</feature>
<dbReference type="PROSITE" id="PS50043">
    <property type="entry name" value="HTH_LUXR_2"/>
    <property type="match status" value="1"/>
</dbReference>
<comment type="caution">
    <text evidence="5">The sequence shown here is derived from an EMBL/GenBank/DDBJ whole genome shotgun (WGS) entry which is preliminary data.</text>
</comment>
<evidence type="ECO:0000256" key="2">
    <source>
        <dbReference type="ARBA" id="ARBA00023125"/>
    </source>
</evidence>
<name>A0A095VNN8_9GAMM</name>